<dbReference type="SUPFAM" id="SSF55103">
    <property type="entry name" value="FAD-linked oxidases, C-terminal domain"/>
    <property type="match status" value="1"/>
</dbReference>
<dbReference type="SUPFAM" id="SSF56176">
    <property type="entry name" value="FAD-binding/transporter-associated domain-like"/>
    <property type="match status" value="1"/>
</dbReference>
<proteinExistence type="predicted"/>
<keyword evidence="6" id="KW-0408">Iron</keyword>
<evidence type="ECO:0000313" key="9">
    <source>
        <dbReference type="EMBL" id="RVU48173.1"/>
    </source>
</evidence>
<keyword evidence="2" id="KW-0285">Flavoprotein</keyword>
<name>A0ABY0CWA6_9DELT</name>
<accession>A0ABY0CWA6</accession>
<dbReference type="InterPro" id="IPR004113">
    <property type="entry name" value="FAD-bd_oxidored_4_C"/>
</dbReference>
<dbReference type="PANTHER" id="PTHR11748:SF119">
    <property type="entry name" value="D-2-HYDROXYGLUTARATE DEHYDROGENASE"/>
    <property type="match status" value="1"/>
</dbReference>
<keyword evidence="5" id="KW-0560">Oxidoreductase</keyword>
<dbReference type="InterPro" id="IPR036318">
    <property type="entry name" value="FAD-bd_PCMH-like_sf"/>
</dbReference>
<evidence type="ECO:0000256" key="5">
    <source>
        <dbReference type="ARBA" id="ARBA00023002"/>
    </source>
</evidence>
<dbReference type="PROSITE" id="PS00198">
    <property type="entry name" value="4FE4S_FER_1"/>
    <property type="match status" value="1"/>
</dbReference>
<sequence length="1016" mass="112791">MSASWALFLFWREGAVSDLTRRIRREMAIDVSRAPQALESLAGELEGELRLDDLHRSLYAQDASVYQSEPVGVVFPRTVEDVQAIVRTADALGLGLVPRAAGTSLAGQCVGEGLVVDVGRHMNQILELNVEERWVRVQPGVVLDELNRFLAPHGLFFGPDTSTSNRCMIGGMIGNNSCGSHSILYGNTMAHVLELGVVFSDASFERVGLWSEAELKERMQRPDRLGESLRTLDRIMREHGELIEERYPRRDVVRRNTGFPLDDILWRAPYDQGGEPFSLARFLCGTEGTLGLMTEAKLNLVEKPREKCVVCVHFDSLEASLRATVAAVRHNPAAVELIDRRVLEQTRQNIEQARNRFWVEGDPDAVLVIEFFRDSHDALEEACQALIAELKELGMGYAYPILRAPQDKAVWELRKAGLGLLMGIEGDVKPVTVVEDTAVAVDVLPDYVRDFAAIMDAYNTACVYYAHASVGELHLRPELNLKDPVDVERFKGIATDVADLVRRYRGAISGEHGDGRVRSPLLERFYGPEIMALHRQVKDAFDPRGIFNPRNIVDPRPIDADFRFVPGTPTPELRTYFKWESERGLVRATELCNGAGVCRKSAAAGGTMCPSYMATGDEKDTTRGRANVFRTLLTGAEPEAAFESEALSEALDLCLSCKGCKSECPANVDMARMKAEFLQQRYDRQGTPARALLFGHYGKLSRLGAWVPWLANFMLTFVLTRWIFNTVFKLAPRRQLPLMAPRAFDRALTKARRSGALAAPPAGEGAQAKAVWLYIDPFTDYTEPELGLAAVEVLEAAGYRVERFGMRDDGRTYLSKGMVRAARELMERGLRQVQDHLKAHPDRMVVGLEPSALLTFRDELGELVDEALRPVADDLAGRSFLLEEFIVREVEAGRWPEGLFETEGAQPALLHGHCHQKAICGTTATEVVLGLAGYEVETLKTGCCGMAGSFGYEAEHYEVSMKVGELVLLPRARAMEEGQVLIAPGTSCRHQIKDGAERDAIHPALALKMRLKARQD</sequence>
<dbReference type="InterPro" id="IPR016166">
    <property type="entry name" value="FAD-bd_PCMH"/>
</dbReference>
<evidence type="ECO:0000256" key="4">
    <source>
        <dbReference type="ARBA" id="ARBA00022827"/>
    </source>
</evidence>
<dbReference type="PROSITE" id="PS51387">
    <property type="entry name" value="FAD_PCMH"/>
    <property type="match status" value="1"/>
</dbReference>
<dbReference type="Gene3D" id="3.30.70.2190">
    <property type="match status" value="1"/>
</dbReference>
<keyword evidence="10" id="KW-1185">Reference proteome</keyword>
<dbReference type="Pfam" id="PF02913">
    <property type="entry name" value="FAD-oxidase_C"/>
    <property type="match status" value="1"/>
</dbReference>
<dbReference type="Pfam" id="PF13534">
    <property type="entry name" value="Fer4_17"/>
    <property type="match status" value="1"/>
</dbReference>
<evidence type="ECO:0000313" key="10">
    <source>
        <dbReference type="Proteomes" id="UP000282926"/>
    </source>
</evidence>
<protein>
    <submittedName>
        <fullName evidence="9">FAD-binding oxidoreductase</fullName>
    </submittedName>
</protein>
<reference evidence="9 10" key="1">
    <citation type="submission" date="2019-01" db="EMBL/GenBank/DDBJ databases">
        <title>Lujinxingia litoralis gen. nov., sp. nov. and Lujinxingia sediminis gen. nov., sp. nov., new members in the order Bradymonadales, isolated from coastal sediment.</title>
        <authorList>
            <person name="Li C.-M."/>
        </authorList>
    </citation>
    <scope>NUCLEOTIDE SEQUENCE [LARGE SCALE GENOMIC DNA]</scope>
    <source>
        <strain evidence="9 10">SEH01</strain>
    </source>
</reference>
<comment type="cofactor">
    <cofactor evidence="1">
        <name>FAD</name>
        <dbReference type="ChEBI" id="CHEBI:57692"/>
    </cofactor>
</comment>
<dbReference type="Gene3D" id="3.30.70.2740">
    <property type="match status" value="1"/>
</dbReference>
<evidence type="ECO:0000256" key="2">
    <source>
        <dbReference type="ARBA" id="ARBA00022630"/>
    </source>
</evidence>
<feature type="domain" description="FAD-binding PCMH-type" evidence="8">
    <location>
        <begin position="66"/>
        <end position="303"/>
    </location>
</feature>
<evidence type="ECO:0000256" key="1">
    <source>
        <dbReference type="ARBA" id="ARBA00001974"/>
    </source>
</evidence>
<dbReference type="InterPro" id="IPR016171">
    <property type="entry name" value="Vanillyl_alc_oxidase_C-sub2"/>
</dbReference>
<dbReference type="PANTHER" id="PTHR11748">
    <property type="entry name" value="D-LACTATE DEHYDROGENASE"/>
    <property type="match status" value="1"/>
</dbReference>
<dbReference type="Pfam" id="PF01565">
    <property type="entry name" value="FAD_binding_4"/>
    <property type="match status" value="1"/>
</dbReference>
<keyword evidence="7" id="KW-0411">Iron-sulfur</keyword>
<keyword evidence="4" id="KW-0274">FAD</keyword>
<evidence type="ECO:0000256" key="7">
    <source>
        <dbReference type="ARBA" id="ARBA00023014"/>
    </source>
</evidence>
<dbReference type="Proteomes" id="UP000282926">
    <property type="component" value="Unassembled WGS sequence"/>
</dbReference>
<dbReference type="InterPro" id="IPR006094">
    <property type="entry name" value="Oxid_FAD_bind_N"/>
</dbReference>
<evidence type="ECO:0000256" key="6">
    <source>
        <dbReference type="ARBA" id="ARBA00023004"/>
    </source>
</evidence>
<evidence type="ECO:0000256" key="3">
    <source>
        <dbReference type="ARBA" id="ARBA00022723"/>
    </source>
</evidence>
<dbReference type="EMBL" id="SADD01000001">
    <property type="protein sequence ID" value="RVU48173.1"/>
    <property type="molecule type" value="Genomic_DNA"/>
</dbReference>
<dbReference type="InterPro" id="IPR017900">
    <property type="entry name" value="4Fe4S_Fe_S_CS"/>
</dbReference>
<dbReference type="InterPro" id="IPR016164">
    <property type="entry name" value="FAD-linked_Oxase-like_C"/>
</dbReference>
<dbReference type="Gene3D" id="1.10.45.10">
    <property type="entry name" value="Vanillyl-alcohol Oxidase, Chain A, domain 4"/>
    <property type="match status" value="1"/>
</dbReference>
<dbReference type="InterPro" id="IPR016169">
    <property type="entry name" value="FAD-bd_PCMH_sub2"/>
</dbReference>
<dbReference type="SUPFAM" id="SSF46548">
    <property type="entry name" value="alpha-helical ferredoxin"/>
    <property type="match status" value="1"/>
</dbReference>
<comment type="caution">
    <text evidence="9">The sequence shown here is derived from an EMBL/GenBank/DDBJ whole genome shotgun (WGS) entry which is preliminary data.</text>
</comment>
<dbReference type="Gene3D" id="3.30.465.10">
    <property type="match status" value="1"/>
</dbReference>
<gene>
    <name evidence="9" type="ORF">EA187_01680</name>
</gene>
<organism evidence="9 10">
    <name type="scientific">Lujinxingia sediminis</name>
    <dbReference type="NCBI Taxonomy" id="2480984"/>
    <lineage>
        <taxon>Bacteria</taxon>
        <taxon>Deltaproteobacteria</taxon>
        <taxon>Bradymonadales</taxon>
        <taxon>Lujinxingiaceae</taxon>
        <taxon>Lujinxingia</taxon>
    </lineage>
</organism>
<keyword evidence="3" id="KW-0479">Metal-binding</keyword>
<evidence type="ECO:0000259" key="8">
    <source>
        <dbReference type="PROSITE" id="PS51387"/>
    </source>
</evidence>